<accession>A0AAV1LC83</accession>
<keyword evidence="4 8" id="KW-0863">Zinc-finger</keyword>
<dbReference type="Pfam" id="PF23611">
    <property type="entry name" value="zf-C2H2_16"/>
    <property type="match status" value="1"/>
</dbReference>
<keyword evidence="5" id="KW-0862">Zinc</keyword>
<dbReference type="PROSITE" id="PS50157">
    <property type="entry name" value="ZINC_FINGER_C2H2_2"/>
    <property type="match status" value="2"/>
</dbReference>
<evidence type="ECO:0000256" key="7">
    <source>
        <dbReference type="ARBA" id="ARBA00023242"/>
    </source>
</evidence>
<dbReference type="EMBL" id="CAVLGL010000087">
    <property type="protein sequence ID" value="CAK1592641.1"/>
    <property type="molecule type" value="Genomic_DNA"/>
</dbReference>
<dbReference type="InterPro" id="IPR013087">
    <property type="entry name" value="Znf_C2H2_type"/>
</dbReference>
<feature type="domain" description="C2H2-type" evidence="9">
    <location>
        <begin position="122"/>
        <end position="149"/>
    </location>
</feature>
<evidence type="ECO:0000313" key="11">
    <source>
        <dbReference type="Proteomes" id="UP001314205"/>
    </source>
</evidence>
<evidence type="ECO:0000256" key="6">
    <source>
        <dbReference type="ARBA" id="ARBA00023125"/>
    </source>
</evidence>
<keyword evidence="3" id="KW-0677">Repeat</keyword>
<dbReference type="GO" id="GO:0005634">
    <property type="term" value="C:nucleus"/>
    <property type="evidence" value="ECO:0007669"/>
    <property type="project" value="UniProtKB-SubCell"/>
</dbReference>
<evidence type="ECO:0000256" key="3">
    <source>
        <dbReference type="ARBA" id="ARBA00022737"/>
    </source>
</evidence>
<dbReference type="Proteomes" id="UP001314205">
    <property type="component" value="Unassembled WGS sequence"/>
</dbReference>
<dbReference type="PANTHER" id="PTHR24392">
    <property type="entry name" value="ZINC FINGER PROTEIN"/>
    <property type="match status" value="1"/>
</dbReference>
<proteinExistence type="predicted"/>
<name>A0AAV1LC83_9NEOP</name>
<dbReference type="GO" id="GO:0003677">
    <property type="term" value="F:DNA binding"/>
    <property type="evidence" value="ECO:0007669"/>
    <property type="project" value="UniProtKB-KW"/>
</dbReference>
<comment type="subcellular location">
    <subcellularLocation>
        <location evidence="1">Nucleus</location>
    </subcellularLocation>
</comment>
<keyword evidence="2" id="KW-0479">Metal-binding</keyword>
<keyword evidence="7" id="KW-0539">Nucleus</keyword>
<dbReference type="GO" id="GO:0008270">
    <property type="term" value="F:zinc ion binding"/>
    <property type="evidence" value="ECO:0007669"/>
    <property type="project" value="UniProtKB-KW"/>
</dbReference>
<dbReference type="AlphaFoldDB" id="A0AAV1LC83"/>
<dbReference type="InterPro" id="IPR036236">
    <property type="entry name" value="Znf_C2H2_sf"/>
</dbReference>
<comment type="caution">
    <text evidence="10">The sequence shown here is derived from an EMBL/GenBank/DDBJ whole genome shotgun (WGS) entry which is preliminary data.</text>
</comment>
<protein>
    <recommendedName>
        <fullName evidence="9">C2H2-type domain-containing protein</fullName>
    </recommendedName>
</protein>
<gene>
    <name evidence="10" type="ORF">PARMNEM_LOCUS12555</name>
</gene>
<dbReference type="GO" id="GO:0010468">
    <property type="term" value="P:regulation of gene expression"/>
    <property type="evidence" value="ECO:0007669"/>
    <property type="project" value="UniProtKB-ARBA"/>
</dbReference>
<evidence type="ECO:0000259" key="9">
    <source>
        <dbReference type="PROSITE" id="PS50157"/>
    </source>
</evidence>
<evidence type="ECO:0000313" key="10">
    <source>
        <dbReference type="EMBL" id="CAK1592641.1"/>
    </source>
</evidence>
<sequence length="287" mass="33913">METIQDGPIFIDVSSGQEQTSEEFVQDSEIETVTNDDENHKPEVDMELLKKTEDPYLRIQERRIRCPECYRYTAENEEKMQRHIRKVHRGENPFQCSMCDYSTYNKSMFEEHVRIHQGIKPFKCSKCPYRSVSKKNTKKHELIHRSNNPLKCTHCDFIARHSRSFLCHIKKHAIEEKVDDSEAMIKCLKCNQSYKRSAFKEHQKASEDCKRCGFTSCSKTLLSKHMTKMHGVEKRKRLQEAIFTCAICEWSSRNRPRILLHLIHHPDQFIDEKVIDVTVLKKHGIIK</sequence>
<evidence type="ECO:0000256" key="1">
    <source>
        <dbReference type="ARBA" id="ARBA00004123"/>
    </source>
</evidence>
<keyword evidence="6" id="KW-0238">DNA-binding</keyword>
<keyword evidence="11" id="KW-1185">Reference proteome</keyword>
<feature type="domain" description="C2H2-type" evidence="9">
    <location>
        <begin position="94"/>
        <end position="121"/>
    </location>
</feature>
<dbReference type="SMART" id="SM00355">
    <property type="entry name" value="ZnF_C2H2"/>
    <property type="match status" value="7"/>
</dbReference>
<dbReference type="InterPro" id="IPR056438">
    <property type="entry name" value="Znf-C2H2_CTCF"/>
</dbReference>
<evidence type="ECO:0000256" key="4">
    <source>
        <dbReference type="ARBA" id="ARBA00022771"/>
    </source>
</evidence>
<evidence type="ECO:0000256" key="8">
    <source>
        <dbReference type="PROSITE-ProRule" id="PRU00042"/>
    </source>
</evidence>
<evidence type="ECO:0000256" key="2">
    <source>
        <dbReference type="ARBA" id="ARBA00022723"/>
    </source>
</evidence>
<dbReference type="Gene3D" id="3.30.160.60">
    <property type="entry name" value="Classic Zinc Finger"/>
    <property type="match status" value="3"/>
</dbReference>
<reference evidence="10 11" key="1">
    <citation type="submission" date="2023-11" db="EMBL/GenBank/DDBJ databases">
        <authorList>
            <person name="Hedman E."/>
            <person name="Englund M."/>
            <person name="Stromberg M."/>
            <person name="Nyberg Akerstrom W."/>
            <person name="Nylinder S."/>
            <person name="Jareborg N."/>
            <person name="Kallberg Y."/>
            <person name="Kronander E."/>
        </authorList>
    </citation>
    <scope>NUCLEOTIDE SEQUENCE [LARGE SCALE GENOMIC DNA]</scope>
</reference>
<organism evidence="10 11">
    <name type="scientific">Parnassius mnemosyne</name>
    <name type="common">clouded apollo</name>
    <dbReference type="NCBI Taxonomy" id="213953"/>
    <lineage>
        <taxon>Eukaryota</taxon>
        <taxon>Metazoa</taxon>
        <taxon>Ecdysozoa</taxon>
        <taxon>Arthropoda</taxon>
        <taxon>Hexapoda</taxon>
        <taxon>Insecta</taxon>
        <taxon>Pterygota</taxon>
        <taxon>Neoptera</taxon>
        <taxon>Endopterygota</taxon>
        <taxon>Lepidoptera</taxon>
        <taxon>Glossata</taxon>
        <taxon>Ditrysia</taxon>
        <taxon>Papilionoidea</taxon>
        <taxon>Papilionidae</taxon>
        <taxon>Parnassiinae</taxon>
        <taxon>Parnassini</taxon>
        <taxon>Parnassius</taxon>
        <taxon>Driopa</taxon>
    </lineage>
</organism>
<dbReference type="SUPFAM" id="SSF57667">
    <property type="entry name" value="beta-beta-alpha zinc fingers"/>
    <property type="match status" value="1"/>
</dbReference>
<evidence type="ECO:0000256" key="5">
    <source>
        <dbReference type="ARBA" id="ARBA00022833"/>
    </source>
</evidence>